<dbReference type="EMBL" id="JAQJAN010000001">
    <property type="protein sequence ID" value="KAJ5740869.1"/>
    <property type="molecule type" value="Genomic_DNA"/>
</dbReference>
<comment type="caution">
    <text evidence="1">The sequence shown here is derived from an EMBL/GenBank/DDBJ whole genome shotgun (WGS) entry which is preliminary data.</text>
</comment>
<organism evidence="1 2">
    <name type="scientific">Penicillium malachiteum</name>
    <dbReference type="NCBI Taxonomy" id="1324776"/>
    <lineage>
        <taxon>Eukaryota</taxon>
        <taxon>Fungi</taxon>
        <taxon>Dikarya</taxon>
        <taxon>Ascomycota</taxon>
        <taxon>Pezizomycotina</taxon>
        <taxon>Eurotiomycetes</taxon>
        <taxon>Eurotiomycetidae</taxon>
        <taxon>Eurotiales</taxon>
        <taxon>Aspergillaceae</taxon>
        <taxon>Penicillium</taxon>
    </lineage>
</organism>
<keyword evidence="2" id="KW-1185">Reference proteome</keyword>
<reference evidence="1" key="2">
    <citation type="submission" date="2023-01" db="EMBL/GenBank/DDBJ databases">
        <authorList>
            <person name="Petersen C."/>
        </authorList>
    </citation>
    <scope>NUCLEOTIDE SEQUENCE</scope>
    <source>
        <strain evidence="1">IBT 17514</strain>
    </source>
</reference>
<gene>
    <name evidence="1" type="ORF">N7493_000741</name>
</gene>
<accession>A0AAD6HWX1</accession>
<evidence type="ECO:0000313" key="1">
    <source>
        <dbReference type="EMBL" id="KAJ5740869.1"/>
    </source>
</evidence>
<evidence type="ECO:0000313" key="2">
    <source>
        <dbReference type="Proteomes" id="UP001215712"/>
    </source>
</evidence>
<dbReference type="AlphaFoldDB" id="A0AAD6HWX1"/>
<proteinExistence type="predicted"/>
<reference evidence="1" key="1">
    <citation type="journal article" date="2023" name="IMA Fungus">
        <title>Comparative genomic study of the Penicillium genus elucidates a diverse pangenome and 15 lateral gene transfer events.</title>
        <authorList>
            <person name="Petersen C."/>
            <person name="Sorensen T."/>
            <person name="Nielsen M.R."/>
            <person name="Sondergaard T.E."/>
            <person name="Sorensen J.L."/>
            <person name="Fitzpatrick D.A."/>
            <person name="Frisvad J.C."/>
            <person name="Nielsen K.L."/>
        </authorList>
    </citation>
    <scope>NUCLEOTIDE SEQUENCE</scope>
    <source>
        <strain evidence="1">IBT 17514</strain>
    </source>
</reference>
<name>A0AAD6HWX1_9EURO</name>
<dbReference type="Proteomes" id="UP001215712">
    <property type="component" value="Unassembled WGS sequence"/>
</dbReference>
<sequence>MSGLSVEVVKSAFQRESLVLATRDSQPGWYKPSECLWSSIEQPGKAILKEYPVEFNGFFIESLGVQPFTIQMVYNDLFATNEDAEISEIKSKIKYLNAFLSAKPCDFIDPETLMQKSIFPILYPGGPKVIQPASVEFAIVDREYLASYFRKAIKMLDFTQEVPEPEGLL</sequence>
<protein>
    <submittedName>
        <fullName evidence="1">Uncharacterized protein</fullName>
    </submittedName>
</protein>